<protein>
    <submittedName>
        <fullName evidence="2">H-NS histone family protein</fullName>
    </submittedName>
</protein>
<proteinExistence type="predicted"/>
<organism evidence="2 3">
    <name type="scientific">Massilia phyllostachyos</name>
    <dbReference type="NCBI Taxonomy" id="2898585"/>
    <lineage>
        <taxon>Bacteria</taxon>
        <taxon>Pseudomonadati</taxon>
        <taxon>Pseudomonadota</taxon>
        <taxon>Betaproteobacteria</taxon>
        <taxon>Burkholderiales</taxon>
        <taxon>Oxalobacteraceae</taxon>
        <taxon>Telluria group</taxon>
        <taxon>Massilia</taxon>
    </lineage>
</organism>
<name>A0ABS8Q0E5_9BURK</name>
<keyword evidence="3" id="KW-1185">Reference proteome</keyword>
<evidence type="ECO:0000313" key="3">
    <source>
        <dbReference type="Proteomes" id="UP001179361"/>
    </source>
</evidence>
<accession>A0ABS8Q0E5</accession>
<dbReference type="RefSeq" id="WP_231056534.1">
    <property type="nucleotide sequence ID" value="NZ_JAJNOC010000001.1"/>
</dbReference>
<keyword evidence="1" id="KW-0732">Signal</keyword>
<feature type="chain" id="PRO_5046661827" evidence="1">
    <location>
        <begin position="31"/>
        <end position="181"/>
    </location>
</feature>
<comment type="caution">
    <text evidence="2">The sequence shown here is derived from an EMBL/GenBank/DDBJ whole genome shotgun (WGS) entry which is preliminary data.</text>
</comment>
<dbReference type="EMBL" id="JAJNOC010000001">
    <property type="protein sequence ID" value="MCD2515216.1"/>
    <property type="molecule type" value="Genomic_DNA"/>
</dbReference>
<reference evidence="2" key="1">
    <citation type="submission" date="2021-11" db="EMBL/GenBank/DDBJ databases">
        <title>The complete genome of Massilia sp sp. G4R7.</title>
        <authorList>
            <person name="Liu L."/>
            <person name="Yue J."/>
            <person name="Yuan J."/>
            <person name="Yang F."/>
            <person name="Li L."/>
        </authorList>
    </citation>
    <scope>NUCLEOTIDE SEQUENCE</scope>
    <source>
        <strain evidence="2">G4R7</strain>
    </source>
</reference>
<evidence type="ECO:0000313" key="2">
    <source>
        <dbReference type="EMBL" id="MCD2515216.1"/>
    </source>
</evidence>
<dbReference type="Proteomes" id="UP001179361">
    <property type="component" value="Unassembled WGS sequence"/>
</dbReference>
<sequence length="181" mass="19957">MSMLSLTPGWMKRACVALAVGAFAVLEAHACHAPPRAQNVTPEELVAMATDVSVAKVVRATPSAAWSGRGRQPVEYEFEVVQRILGPDEARFVIAGAQGETRMTQAAGDHGDEGFWNRGGGRLYNDSDCVLRPNFTVGESYLIFRDKPATWRSFERIETVRGRPNSDDKWLSYVVEKLGSR</sequence>
<gene>
    <name evidence="2" type="ORF">LQ564_02690</name>
</gene>
<evidence type="ECO:0000256" key="1">
    <source>
        <dbReference type="SAM" id="SignalP"/>
    </source>
</evidence>
<feature type="signal peptide" evidence="1">
    <location>
        <begin position="1"/>
        <end position="30"/>
    </location>
</feature>